<name>A0AA47NAH8_MERPO</name>
<dbReference type="Gene3D" id="1.20.5.490">
    <property type="entry name" value="Single helix bin"/>
    <property type="match status" value="1"/>
</dbReference>
<evidence type="ECO:0000256" key="3">
    <source>
        <dbReference type="SAM" id="MobiDB-lite"/>
    </source>
</evidence>
<dbReference type="GO" id="GO:0005634">
    <property type="term" value="C:nucleus"/>
    <property type="evidence" value="ECO:0007669"/>
    <property type="project" value="TreeGrafter"/>
</dbReference>
<protein>
    <recommendedName>
        <fullName evidence="1">TSC22 domain family protein 1</fullName>
    </recommendedName>
</protein>
<evidence type="ECO:0000313" key="6">
    <source>
        <dbReference type="Proteomes" id="UP001174136"/>
    </source>
</evidence>
<sequence length="336" mass="36421">MNEGDSLDMFGSVKEIISVLERGQDVPPPPSRPRPPNTPPIPHNALRCLTTPTTQRPSVELRVQGNVRGRGGVRESWPGAKPPLQNRKSPHQLPPCTNITNLNPNPTNLSPTNSTYPTNSTNPTNLNPTNSTYPTNSTNSFNPTYLNPTNATNPTNPTNSTNSTNPAYHNLTNSTNPTNSTNSTNPTNSTNHTYPSPTNLTPTNSTNHANSTNPTNSTNPSPTNLTPTSSTNPTNSTRPINSTESSLISPPSGRGYESPVMSPPSGRSCPVMSDAGMDLHSIDTKIQQAMDLVKGHLQQAVKEEMVILQQQITELQDRNNQLQRENYALRSLLNTH</sequence>
<feature type="region of interest" description="Disordered" evidence="3">
    <location>
        <begin position="20"/>
        <end position="45"/>
    </location>
</feature>
<keyword evidence="6" id="KW-1185">Reference proteome</keyword>
<feature type="coiled-coil region" evidence="2">
    <location>
        <begin position="298"/>
        <end position="332"/>
    </location>
</feature>
<dbReference type="GO" id="GO:0043066">
    <property type="term" value="P:negative regulation of apoptotic process"/>
    <property type="evidence" value="ECO:0007669"/>
    <property type="project" value="TreeGrafter"/>
</dbReference>
<dbReference type="PANTHER" id="PTHR46745:SF1">
    <property type="entry name" value="TSC22 DOMAIN FAMILY PROTEIN 1"/>
    <property type="match status" value="1"/>
</dbReference>
<dbReference type="AlphaFoldDB" id="A0AA47NAH8"/>
<keyword evidence="2" id="KW-0175">Coiled coil</keyword>
<feature type="region of interest" description="Disordered" evidence="3">
    <location>
        <begin position="64"/>
        <end position="269"/>
    </location>
</feature>
<proteinExistence type="predicted"/>
<dbReference type="SUPFAM" id="SSF58026">
    <property type="entry name" value="Delta-sleep-inducing peptide immunoreactive peptide"/>
    <property type="match status" value="1"/>
</dbReference>
<evidence type="ECO:0000313" key="5">
    <source>
        <dbReference type="EMBL" id="KAK0155453.1"/>
    </source>
</evidence>
<dbReference type="PANTHER" id="PTHR46745">
    <property type="entry name" value="TSC22 DOMAIN FAMILY PROTEIN 1"/>
    <property type="match status" value="1"/>
</dbReference>
<accession>A0AA47NAH8</accession>
<dbReference type="EMBL" id="JAOPHQ010002034">
    <property type="protein sequence ID" value="KAK0148378.1"/>
    <property type="molecule type" value="Genomic_DNA"/>
</dbReference>
<dbReference type="CDD" id="cd21936">
    <property type="entry name" value="ZIP_TSC22D"/>
    <property type="match status" value="1"/>
</dbReference>
<dbReference type="InterPro" id="IPR000580">
    <property type="entry name" value="TSC22/Bun"/>
</dbReference>
<evidence type="ECO:0000313" key="4">
    <source>
        <dbReference type="EMBL" id="KAK0148378.1"/>
    </source>
</evidence>
<dbReference type="EMBL" id="JAOPHQ010000286">
    <property type="protein sequence ID" value="KAK0155453.1"/>
    <property type="molecule type" value="Genomic_DNA"/>
</dbReference>
<feature type="compositionally biased region" description="Low complexity" evidence="3">
    <location>
        <begin position="94"/>
        <end position="243"/>
    </location>
</feature>
<dbReference type="GO" id="GO:0005829">
    <property type="term" value="C:cytosol"/>
    <property type="evidence" value="ECO:0007669"/>
    <property type="project" value="TreeGrafter"/>
</dbReference>
<gene>
    <name evidence="5" type="primary">TSC22D3_1</name>
    <name evidence="4" type="synonym">TSC22D3_0</name>
    <name evidence="5" type="ORF">N1851_002182</name>
    <name evidence="4" type="ORF">N1851_011292</name>
</gene>
<dbReference type="GO" id="GO:0006357">
    <property type="term" value="P:regulation of transcription by RNA polymerase II"/>
    <property type="evidence" value="ECO:0007669"/>
    <property type="project" value="InterPro"/>
</dbReference>
<feature type="compositionally biased region" description="Pro residues" evidence="3">
    <location>
        <begin position="26"/>
        <end position="42"/>
    </location>
</feature>
<dbReference type="GO" id="GO:0008284">
    <property type="term" value="P:positive regulation of cell population proliferation"/>
    <property type="evidence" value="ECO:0007669"/>
    <property type="project" value="TreeGrafter"/>
</dbReference>
<comment type="caution">
    <text evidence="5">The sequence shown here is derived from an EMBL/GenBank/DDBJ whole genome shotgun (WGS) entry which is preliminary data.</text>
</comment>
<dbReference type="Proteomes" id="UP001174136">
    <property type="component" value="Unassembled WGS sequence"/>
</dbReference>
<evidence type="ECO:0000256" key="2">
    <source>
        <dbReference type="SAM" id="Coils"/>
    </source>
</evidence>
<reference evidence="5" key="1">
    <citation type="journal article" date="2023" name="Front. Mar. Sci.">
        <title>A new Merluccius polli reference genome to investigate the effects of global change in West African waters.</title>
        <authorList>
            <person name="Mateo J.L."/>
            <person name="Blanco-Fernandez C."/>
            <person name="Garcia-Vazquez E."/>
            <person name="Machado-Schiaffino G."/>
        </authorList>
    </citation>
    <scope>NUCLEOTIDE SEQUENCE</scope>
    <source>
        <strain evidence="5">C29</strain>
        <tissue evidence="5">Fin</tissue>
    </source>
</reference>
<dbReference type="Pfam" id="PF01166">
    <property type="entry name" value="TSC22"/>
    <property type="match status" value="1"/>
</dbReference>
<organism evidence="5 6">
    <name type="scientific">Merluccius polli</name>
    <name type="common">Benguela hake</name>
    <name type="synonym">Merluccius cadenati</name>
    <dbReference type="NCBI Taxonomy" id="89951"/>
    <lineage>
        <taxon>Eukaryota</taxon>
        <taxon>Metazoa</taxon>
        <taxon>Chordata</taxon>
        <taxon>Craniata</taxon>
        <taxon>Vertebrata</taxon>
        <taxon>Euteleostomi</taxon>
        <taxon>Actinopterygii</taxon>
        <taxon>Neopterygii</taxon>
        <taxon>Teleostei</taxon>
        <taxon>Neoteleostei</taxon>
        <taxon>Acanthomorphata</taxon>
        <taxon>Zeiogadaria</taxon>
        <taxon>Gadariae</taxon>
        <taxon>Gadiformes</taxon>
        <taxon>Gadoidei</taxon>
        <taxon>Merlucciidae</taxon>
        <taxon>Merluccius</taxon>
    </lineage>
</organism>
<evidence type="ECO:0000256" key="1">
    <source>
        <dbReference type="ARBA" id="ARBA00039911"/>
    </source>
</evidence>